<accession>A0A0A8ZYH4</accession>
<reference evidence="1" key="2">
    <citation type="journal article" date="2015" name="Data Brief">
        <title>Shoot transcriptome of the giant reed, Arundo donax.</title>
        <authorList>
            <person name="Barrero R.A."/>
            <person name="Guerrero F.D."/>
            <person name="Moolhuijzen P."/>
            <person name="Goolsby J.A."/>
            <person name="Tidwell J."/>
            <person name="Bellgard S.E."/>
            <person name="Bellgard M.I."/>
        </authorList>
    </citation>
    <scope>NUCLEOTIDE SEQUENCE</scope>
    <source>
        <tissue evidence="1">Shoot tissue taken approximately 20 cm above the soil surface</tissue>
    </source>
</reference>
<protein>
    <submittedName>
        <fullName evidence="1">Uncharacterized protein</fullName>
    </submittedName>
</protein>
<dbReference type="AlphaFoldDB" id="A0A0A8ZYH4"/>
<organism evidence="1">
    <name type="scientific">Arundo donax</name>
    <name type="common">Giant reed</name>
    <name type="synonym">Donax arundinaceus</name>
    <dbReference type="NCBI Taxonomy" id="35708"/>
    <lineage>
        <taxon>Eukaryota</taxon>
        <taxon>Viridiplantae</taxon>
        <taxon>Streptophyta</taxon>
        <taxon>Embryophyta</taxon>
        <taxon>Tracheophyta</taxon>
        <taxon>Spermatophyta</taxon>
        <taxon>Magnoliopsida</taxon>
        <taxon>Liliopsida</taxon>
        <taxon>Poales</taxon>
        <taxon>Poaceae</taxon>
        <taxon>PACMAD clade</taxon>
        <taxon>Arundinoideae</taxon>
        <taxon>Arundineae</taxon>
        <taxon>Arundo</taxon>
    </lineage>
</organism>
<dbReference type="EMBL" id="GBRH01253466">
    <property type="protein sequence ID" value="JAD44429.1"/>
    <property type="molecule type" value="Transcribed_RNA"/>
</dbReference>
<proteinExistence type="predicted"/>
<sequence length="36" mass="4154">MRGMFALGDCDGIVWNSEPHIRTGPHRYKTMITSFK</sequence>
<evidence type="ECO:0000313" key="1">
    <source>
        <dbReference type="EMBL" id="JAD44429.1"/>
    </source>
</evidence>
<name>A0A0A8ZYH4_ARUDO</name>
<reference evidence="1" key="1">
    <citation type="submission" date="2014-09" db="EMBL/GenBank/DDBJ databases">
        <authorList>
            <person name="Magalhaes I.L.F."/>
            <person name="Oliveira U."/>
            <person name="Santos F.R."/>
            <person name="Vidigal T.H.D.A."/>
            <person name="Brescovit A.D."/>
            <person name="Santos A.J."/>
        </authorList>
    </citation>
    <scope>NUCLEOTIDE SEQUENCE</scope>
    <source>
        <tissue evidence="1">Shoot tissue taken approximately 20 cm above the soil surface</tissue>
    </source>
</reference>